<dbReference type="AlphaFoldDB" id="A0A645AKJ3"/>
<reference evidence="1" key="1">
    <citation type="submission" date="2019-08" db="EMBL/GenBank/DDBJ databases">
        <authorList>
            <person name="Kucharzyk K."/>
            <person name="Murdoch R.W."/>
            <person name="Higgins S."/>
            <person name="Loffler F."/>
        </authorList>
    </citation>
    <scope>NUCLEOTIDE SEQUENCE</scope>
</reference>
<organism evidence="1">
    <name type="scientific">bioreactor metagenome</name>
    <dbReference type="NCBI Taxonomy" id="1076179"/>
    <lineage>
        <taxon>unclassified sequences</taxon>
        <taxon>metagenomes</taxon>
        <taxon>ecological metagenomes</taxon>
    </lineage>
</organism>
<proteinExistence type="predicted"/>
<dbReference type="EMBL" id="VSSQ01014346">
    <property type="protein sequence ID" value="MPM53456.1"/>
    <property type="molecule type" value="Genomic_DNA"/>
</dbReference>
<gene>
    <name evidence="1" type="ORF">SDC9_100224</name>
</gene>
<name>A0A645AKJ3_9ZZZZ</name>
<sequence>MFFIIQRSVFCGFLQVSFEDNSSVQGDFDVVTVGDNLLIIPFAVRFQVPAFSRNDAIYRTMILIFFQFAVDRCVVVEDLKFHAHVSCIAFHRCTYTQSVVSAGSKLEFKSEYKIAIFFFGV</sequence>
<accession>A0A645AKJ3</accession>
<evidence type="ECO:0000313" key="1">
    <source>
        <dbReference type="EMBL" id="MPM53456.1"/>
    </source>
</evidence>
<comment type="caution">
    <text evidence="1">The sequence shown here is derived from an EMBL/GenBank/DDBJ whole genome shotgun (WGS) entry which is preliminary data.</text>
</comment>
<protein>
    <submittedName>
        <fullName evidence="1">Uncharacterized protein</fullName>
    </submittedName>
</protein>